<comment type="caution">
    <text evidence="1">The sequence shown here is derived from an EMBL/GenBank/DDBJ whole genome shotgun (WGS) entry which is preliminary data.</text>
</comment>
<accession>X8DLP1</accession>
<dbReference type="PATRIC" id="fig|1299334.3.peg.1306"/>
<proteinExistence type="predicted"/>
<dbReference type="AlphaFoldDB" id="X8DLP1"/>
<evidence type="ECO:0000313" key="1">
    <source>
        <dbReference type="EMBL" id="EUA68633.1"/>
    </source>
</evidence>
<sequence>MRSRWRTDPSAALAAELDGAVVGSNLATRWEASPSSAH</sequence>
<organism evidence="1">
    <name type="scientific">Mycobacterium xenopi 4042</name>
    <dbReference type="NCBI Taxonomy" id="1299334"/>
    <lineage>
        <taxon>Bacteria</taxon>
        <taxon>Bacillati</taxon>
        <taxon>Actinomycetota</taxon>
        <taxon>Actinomycetes</taxon>
        <taxon>Mycobacteriales</taxon>
        <taxon>Mycobacteriaceae</taxon>
        <taxon>Mycobacterium</taxon>
    </lineage>
</organism>
<gene>
    <name evidence="1" type="ORF">I553_1821</name>
</gene>
<protein>
    <submittedName>
        <fullName evidence="1">Uncharacterized protein</fullName>
    </submittedName>
</protein>
<name>X8DLP1_MYCXE</name>
<dbReference type="EMBL" id="JAOB01000013">
    <property type="protein sequence ID" value="EUA68633.1"/>
    <property type="molecule type" value="Genomic_DNA"/>
</dbReference>
<reference evidence="1" key="1">
    <citation type="submission" date="2014-01" db="EMBL/GenBank/DDBJ databases">
        <authorList>
            <person name="Brown-Elliot B."/>
            <person name="Wallace R."/>
            <person name="Lenaerts A."/>
            <person name="Ordway D."/>
            <person name="DeGroote M.A."/>
            <person name="Parker T."/>
            <person name="Sizemore C."/>
            <person name="Tallon L.J."/>
            <person name="Sadzewicz L.K."/>
            <person name="Sengamalay N."/>
            <person name="Fraser C.M."/>
            <person name="Hine E."/>
            <person name="Shefchek K.A."/>
            <person name="Das S.P."/>
            <person name="Tettelin H."/>
        </authorList>
    </citation>
    <scope>NUCLEOTIDE SEQUENCE [LARGE SCALE GENOMIC DNA]</scope>
    <source>
        <strain evidence="1">4042</strain>
    </source>
</reference>